<dbReference type="PANTHER" id="PTHR33383">
    <property type="entry name" value="MEMBRANE PROTEIN INSERTION EFFICIENCY FACTOR-RELATED"/>
    <property type="match status" value="1"/>
</dbReference>
<dbReference type="InterPro" id="IPR002696">
    <property type="entry name" value="Membr_insert_effic_factor_YidD"/>
</dbReference>
<accession>A0ABT9JNR3</accession>
<protein>
    <recommendedName>
        <fullName evidence="1">Putative membrane protein insertion efficiency factor</fullName>
    </recommendedName>
</protein>
<keyword evidence="1" id="KW-0472">Membrane</keyword>
<comment type="function">
    <text evidence="1">Could be involved in insertion of integral membrane proteins into the membrane.</text>
</comment>
<sequence length="69" mass="8006">MKTFLITLVKCYQWGLSPWMGRQCRFQPTCSHYAIEAIQRYGAWHGCKLAVCRIGRCHPWHPGGFDPLP</sequence>
<dbReference type="HAMAP" id="MF_00386">
    <property type="entry name" value="UPF0161_YidD"/>
    <property type="match status" value="1"/>
</dbReference>
<dbReference type="SMART" id="SM01234">
    <property type="entry name" value="Haemolytic"/>
    <property type="match status" value="1"/>
</dbReference>
<comment type="caution">
    <text evidence="2">The sequence shown here is derived from an EMBL/GenBank/DDBJ whole genome shotgun (WGS) entry which is preliminary data.</text>
</comment>
<dbReference type="Proteomes" id="UP001225906">
    <property type="component" value="Unassembled WGS sequence"/>
</dbReference>
<keyword evidence="3" id="KW-1185">Reference proteome</keyword>
<proteinExistence type="inferred from homology"/>
<dbReference type="PANTHER" id="PTHR33383:SF1">
    <property type="entry name" value="MEMBRANE PROTEIN INSERTION EFFICIENCY FACTOR-RELATED"/>
    <property type="match status" value="1"/>
</dbReference>
<evidence type="ECO:0000313" key="3">
    <source>
        <dbReference type="Proteomes" id="UP001225906"/>
    </source>
</evidence>
<evidence type="ECO:0000256" key="1">
    <source>
        <dbReference type="HAMAP-Rule" id="MF_00386"/>
    </source>
</evidence>
<organism evidence="2 3">
    <name type="scientific">Methylophilus aquaticus</name>
    <dbReference type="NCBI Taxonomy" id="1971610"/>
    <lineage>
        <taxon>Bacteria</taxon>
        <taxon>Pseudomonadati</taxon>
        <taxon>Pseudomonadota</taxon>
        <taxon>Betaproteobacteria</taxon>
        <taxon>Nitrosomonadales</taxon>
        <taxon>Methylophilaceae</taxon>
        <taxon>Methylophilus</taxon>
    </lineage>
</organism>
<dbReference type="EMBL" id="JAVCAP010000001">
    <property type="protein sequence ID" value="MDP8566242.1"/>
    <property type="molecule type" value="Genomic_DNA"/>
</dbReference>
<reference evidence="3" key="1">
    <citation type="journal article" date="2019" name="Int. J. Syst. Evol. Microbiol.">
        <title>The Global Catalogue of Microorganisms (GCM) 10K type strain sequencing project: providing services to taxonomists for standard genome sequencing and annotation.</title>
        <authorList>
            <consortium name="The Broad Institute Genomics Platform"/>
            <consortium name="The Broad Institute Genome Sequencing Center for Infectious Disease"/>
            <person name="Wu L."/>
            <person name="Ma J."/>
        </authorList>
    </citation>
    <scope>NUCLEOTIDE SEQUENCE [LARGE SCALE GENOMIC DNA]</scope>
    <source>
        <strain evidence="3">VKM B-3159</strain>
    </source>
</reference>
<name>A0ABT9JNR3_9PROT</name>
<gene>
    <name evidence="2" type="primary">yidD</name>
    <name evidence="2" type="ORF">Q9291_00130</name>
</gene>
<comment type="similarity">
    <text evidence="1">Belongs to the UPF0161 family.</text>
</comment>
<evidence type="ECO:0000313" key="2">
    <source>
        <dbReference type="EMBL" id="MDP8566242.1"/>
    </source>
</evidence>
<dbReference type="Pfam" id="PF01809">
    <property type="entry name" value="YidD"/>
    <property type="match status" value="1"/>
</dbReference>
<comment type="subcellular location">
    <subcellularLocation>
        <location evidence="1">Cell membrane</location>
        <topology evidence="1">Peripheral membrane protein</topology>
        <orientation evidence="1">Cytoplasmic side</orientation>
    </subcellularLocation>
</comment>
<keyword evidence="1" id="KW-1003">Cell membrane</keyword>
<dbReference type="NCBIfam" id="TIGR00278">
    <property type="entry name" value="membrane protein insertion efficiency factor YidD"/>
    <property type="match status" value="1"/>
</dbReference>